<dbReference type="PANTHER" id="PTHR34569:SF2">
    <property type="entry name" value="EXPRESSED PROTEIN"/>
    <property type="match status" value="1"/>
</dbReference>
<keyword evidence="3" id="KW-1185">Reference proteome</keyword>
<protein>
    <submittedName>
        <fullName evidence="2">Uncharacterized protein</fullName>
    </submittedName>
</protein>
<dbReference type="AlphaFoldDB" id="A0A8T1PGC0"/>
<dbReference type="Proteomes" id="UP000811609">
    <property type="component" value="Chromosome 9"/>
</dbReference>
<comment type="caution">
    <text evidence="2">The sequence shown here is derived from an EMBL/GenBank/DDBJ whole genome shotgun (WGS) entry which is preliminary data.</text>
</comment>
<reference evidence="2" key="1">
    <citation type="submission" date="2020-12" db="EMBL/GenBank/DDBJ databases">
        <title>WGS assembly of Carya illinoinensis cv. Pawnee.</title>
        <authorList>
            <person name="Platts A."/>
            <person name="Shu S."/>
            <person name="Wright S."/>
            <person name="Barry K."/>
            <person name="Edger P."/>
            <person name="Pires J.C."/>
            <person name="Schmutz J."/>
        </authorList>
    </citation>
    <scope>NUCLEOTIDE SEQUENCE</scope>
    <source>
        <tissue evidence="2">Leaf</tissue>
    </source>
</reference>
<evidence type="ECO:0000256" key="1">
    <source>
        <dbReference type="SAM" id="MobiDB-lite"/>
    </source>
</evidence>
<accession>A0A8T1PGC0</accession>
<feature type="region of interest" description="Disordered" evidence="1">
    <location>
        <begin position="1"/>
        <end position="27"/>
    </location>
</feature>
<proteinExistence type="predicted"/>
<dbReference type="PANTHER" id="PTHR34569">
    <property type="entry name" value="EXPRESSED PROTEIN"/>
    <property type="match status" value="1"/>
</dbReference>
<gene>
    <name evidence="2" type="ORF">CIPAW_09G018900</name>
</gene>
<evidence type="ECO:0000313" key="3">
    <source>
        <dbReference type="Proteomes" id="UP000811609"/>
    </source>
</evidence>
<name>A0A8T1PGC0_CARIL</name>
<dbReference type="EMBL" id="CM031817">
    <property type="protein sequence ID" value="KAG6640651.1"/>
    <property type="molecule type" value="Genomic_DNA"/>
</dbReference>
<organism evidence="2 3">
    <name type="scientific">Carya illinoinensis</name>
    <name type="common">Pecan</name>
    <dbReference type="NCBI Taxonomy" id="32201"/>
    <lineage>
        <taxon>Eukaryota</taxon>
        <taxon>Viridiplantae</taxon>
        <taxon>Streptophyta</taxon>
        <taxon>Embryophyta</taxon>
        <taxon>Tracheophyta</taxon>
        <taxon>Spermatophyta</taxon>
        <taxon>Magnoliopsida</taxon>
        <taxon>eudicotyledons</taxon>
        <taxon>Gunneridae</taxon>
        <taxon>Pentapetalae</taxon>
        <taxon>rosids</taxon>
        <taxon>fabids</taxon>
        <taxon>Fagales</taxon>
        <taxon>Juglandaceae</taxon>
        <taxon>Carya</taxon>
    </lineage>
</organism>
<evidence type="ECO:0000313" key="2">
    <source>
        <dbReference type="EMBL" id="KAG6640651.1"/>
    </source>
</evidence>
<sequence length="175" mass="19166">MDHSAELNPEQPPKRSSALRRRNSIATPVEVPAKLSLPNTTTKPLQGSHSFPFQNGTAPSLDFELVSSLKSSLAYTSLKDLLPSSSDATVASPTAANSGYQISIRNRLVKQAAWAYLQPMSSSPSSSGPHFLRRVCLRLSTSLTACLAFIQSHLVPAMTELFDRILQAFRIRTRR</sequence>